<evidence type="ECO:0000259" key="6">
    <source>
        <dbReference type="Pfam" id="PF01490"/>
    </source>
</evidence>
<feature type="transmembrane region" description="Helical" evidence="5">
    <location>
        <begin position="280"/>
        <end position="301"/>
    </location>
</feature>
<dbReference type="Pfam" id="PF01490">
    <property type="entry name" value="Aa_trans"/>
    <property type="match status" value="1"/>
</dbReference>
<feature type="transmembrane region" description="Helical" evidence="5">
    <location>
        <begin position="427"/>
        <end position="451"/>
    </location>
</feature>
<evidence type="ECO:0000313" key="7">
    <source>
        <dbReference type="EMBL" id="CAG5098799.1"/>
    </source>
</evidence>
<feature type="transmembrane region" description="Helical" evidence="5">
    <location>
        <begin position="321"/>
        <end position="347"/>
    </location>
</feature>
<proteinExistence type="predicted"/>
<name>A0ABN7SEL4_OIKDI</name>
<feature type="transmembrane region" description="Helical" evidence="5">
    <location>
        <begin position="368"/>
        <end position="385"/>
    </location>
</feature>
<feature type="transmembrane region" description="Helical" evidence="5">
    <location>
        <begin position="183"/>
        <end position="201"/>
    </location>
</feature>
<feature type="transmembrane region" description="Helical" evidence="5">
    <location>
        <begin position="391"/>
        <end position="415"/>
    </location>
</feature>
<feature type="domain" description="Amino acid transporter transmembrane" evidence="6">
    <location>
        <begin position="37"/>
        <end position="451"/>
    </location>
</feature>
<comment type="subcellular location">
    <subcellularLocation>
        <location evidence="1">Membrane</location>
        <topology evidence="1">Multi-pass membrane protein</topology>
    </subcellularLocation>
</comment>
<keyword evidence="3 5" id="KW-1133">Transmembrane helix</keyword>
<reference evidence="7 8" key="1">
    <citation type="submission" date="2021-04" db="EMBL/GenBank/DDBJ databases">
        <authorList>
            <person name="Bliznina A."/>
        </authorList>
    </citation>
    <scope>NUCLEOTIDE SEQUENCE [LARGE SCALE GENOMIC DNA]</scope>
</reference>
<evidence type="ECO:0000256" key="3">
    <source>
        <dbReference type="ARBA" id="ARBA00022989"/>
    </source>
</evidence>
<dbReference type="InterPro" id="IPR013057">
    <property type="entry name" value="AA_transpt_TM"/>
</dbReference>
<dbReference type="PANTHER" id="PTHR22950">
    <property type="entry name" value="AMINO ACID TRANSPORTER"/>
    <property type="match status" value="1"/>
</dbReference>
<evidence type="ECO:0000313" key="8">
    <source>
        <dbReference type="Proteomes" id="UP001158576"/>
    </source>
</evidence>
<dbReference type="EMBL" id="OU015569">
    <property type="protein sequence ID" value="CAG5098799.1"/>
    <property type="molecule type" value="Genomic_DNA"/>
</dbReference>
<feature type="transmembrane region" description="Helical" evidence="5">
    <location>
        <begin position="134"/>
        <end position="159"/>
    </location>
</feature>
<sequence length="498" mass="54990">MNRTAGSGDDDLTASTQQMLNNTPESSFLTSREANEHTTTRLETLMHLFKGNVGTGLLALPLAIYHGGWVLGPIMLLLMALMATHCMHLLVKASQHLCPITGCSNLDYGEVGTATLEYYGSPWFRKHAELGSKIVNLFIIVTQFGFCCAYFVFIAANIYEVMVEYLDESSSFAKMLTDDPHNSQRAIMAILVVPFCALCSIRNLDHLAPFSAVANLATGISVAFIFSYLIPHAQDTSQFPKVQSFKNFALFFGAACFSFEGISVVLPLENNIDKPEDFPMILNIGMFFVTALYVTMGVLGYRTFGDTICGSVTLNLPEGDLYAATKILYSCVIFISFAVQFYVPITFLWPAFKDKFCSRTAHPVRNELFFRYMLVGLTGALAIAIPDLGDIISLVGALASSMLALILPPLIDSVILHHNQPLRKWKYVLILAKNALICSFGVMGMVVGTVISMEQLITDLSPSKNSTSSCVQANSTTFEMYQHFNVWDQQFPESDSFF</sequence>
<organism evidence="7 8">
    <name type="scientific">Oikopleura dioica</name>
    <name type="common">Tunicate</name>
    <dbReference type="NCBI Taxonomy" id="34765"/>
    <lineage>
        <taxon>Eukaryota</taxon>
        <taxon>Metazoa</taxon>
        <taxon>Chordata</taxon>
        <taxon>Tunicata</taxon>
        <taxon>Appendicularia</taxon>
        <taxon>Copelata</taxon>
        <taxon>Oikopleuridae</taxon>
        <taxon>Oikopleura</taxon>
    </lineage>
</organism>
<gene>
    <name evidence="7" type="ORF">OKIOD_LOCUS7545</name>
</gene>
<accession>A0ABN7SEL4</accession>
<feature type="transmembrane region" description="Helical" evidence="5">
    <location>
        <begin position="63"/>
        <end position="83"/>
    </location>
</feature>
<feature type="transmembrane region" description="Helical" evidence="5">
    <location>
        <begin position="213"/>
        <end position="230"/>
    </location>
</feature>
<keyword evidence="2 5" id="KW-0812">Transmembrane</keyword>
<protein>
    <submittedName>
        <fullName evidence="7">Oidioi.mRNA.OKI2018_I69.XSR.g15987.t1.cds</fullName>
    </submittedName>
</protein>
<evidence type="ECO:0000256" key="5">
    <source>
        <dbReference type="SAM" id="Phobius"/>
    </source>
</evidence>
<evidence type="ECO:0000256" key="1">
    <source>
        <dbReference type="ARBA" id="ARBA00004141"/>
    </source>
</evidence>
<keyword evidence="4 5" id="KW-0472">Membrane</keyword>
<feature type="transmembrane region" description="Helical" evidence="5">
    <location>
        <begin position="250"/>
        <end position="268"/>
    </location>
</feature>
<dbReference type="Proteomes" id="UP001158576">
    <property type="component" value="Chromosome XSR"/>
</dbReference>
<dbReference type="PANTHER" id="PTHR22950:SF349">
    <property type="entry name" value="AMINO ACID TRANSPORTER TRANSMEMBRANE DOMAIN-CONTAINING PROTEIN"/>
    <property type="match status" value="1"/>
</dbReference>
<evidence type="ECO:0000256" key="2">
    <source>
        <dbReference type="ARBA" id="ARBA00022692"/>
    </source>
</evidence>
<evidence type="ECO:0000256" key="4">
    <source>
        <dbReference type="ARBA" id="ARBA00023136"/>
    </source>
</evidence>
<keyword evidence="8" id="KW-1185">Reference proteome</keyword>